<protein>
    <recommendedName>
        <fullName evidence="4">Major facilitator superfamily (MFS) profile domain-containing protein</fullName>
    </recommendedName>
</protein>
<name>A0ABT0ZZX6_9PSEU</name>
<feature type="transmembrane region" description="Helical" evidence="1">
    <location>
        <begin position="44"/>
        <end position="65"/>
    </location>
</feature>
<comment type="caution">
    <text evidence="2">The sequence shown here is derived from an EMBL/GenBank/DDBJ whole genome shotgun (WGS) entry which is preliminary data.</text>
</comment>
<dbReference type="InterPro" id="IPR036259">
    <property type="entry name" value="MFS_trans_sf"/>
</dbReference>
<feature type="transmembrane region" description="Helical" evidence="1">
    <location>
        <begin position="12"/>
        <end position="32"/>
    </location>
</feature>
<organism evidence="2 3">
    <name type="scientific">Pseudonocardia humida</name>
    <dbReference type="NCBI Taxonomy" id="2800819"/>
    <lineage>
        <taxon>Bacteria</taxon>
        <taxon>Bacillati</taxon>
        <taxon>Actinomycetota</taxon>
        <taxon>Actinomycetes</taxon>
        <taxon>Pseudonocardiales</taxon>
        <taxon>Pseudonocardiaceae</taxon>
        <taxon>Pseudonocardia</taxon>
    </lineage>
</organism>
<accession>A0ABT0ZZX6</accession>
<evidence type="ECO:0008006" key="4">
    <source>
        <dbReference type="Google" id="ProtNLM"/>
    </source>
</evidence>
<dbReference type="SUPFAM" id="SSF103473">
    <property type="entry name" value="MFS general substrate transporter"/>
    <property type="match status" value="1"/>
</dbReference>
<keyword evidence="1" id="KW-0812">Transmembrane</keyword>
<proteinExistence type="predicted"/>
<dbReference type="EMBL" id="JAGSOV010000034">
    <property type="protein sequence ID" value="MCO1656308.1"/>
    <property type="molecule type" value="Genomic_DNA"/>
</dbReference>
<gene>
    <name evidence="2" type="ORF">KDL28_14705</name>
</gene>
<dbReference type="Proteomes" id="UP001165283">
    <property type="component" value="Unassembled WGS sequence"/>
</dbReference>
<keyword evidence="1" id="KW-0472">Membrane</keyword>
<evidence type="ECO:0000313" key="2">
    <source>
        <dbReference type="EMBL" id="MCO1656308.1"/>
    </source>
</evidence>
<evidence type="ECO:0000256" key="1">
    <source>
        <dbReference type="SAM" id="Phobius"/>
    </source>
</evidence>
<keyword evidence="1" id="KW-1133">Transmembrane helix</keyword>
<evidence type="ECO:0000313" key="3">
    <source>
        <dbReference type="Proteomes" id="UP001165283"/>
    </source>
</evidence>
<keyword evidence="3" id="KW-1185">Reference proteome</keyword>
<dbReference type="RefSeq" id="WP_252438911.1">
    <property type="nucleotide sequence ID" value="NZ_JAGSOV010000034.1"/>
</dbReference>
<reference evidence="2" key="1">
    <citation type="submission" date="2021-04" db="EMBL/GenBank/DDBJ databases">
        <title>Pseudonocardia sp. nov., isolated from sandy soil of mangrove forest.</title>
        <authorList>
            <person name="Zan Z."/>
            <person name="Huang R."/>
            <person name="Liu W."/>
        </authorList>
    </citation>
    <scope>NUCLEOTIDE SEQUENCE</scope>
    <source>
        <strain evidence="2">S2-4</strain>
    </source>
</reference>
<sequence>MLAFLAVSSPAWSVGLMLGITGGFVGPVVYGLVEEATGSLVAPYYVIAAAAGVGVALVPALAVAIRREKVRAGDGTAAGGREVPSPARP</sequence>